<keyword evidence="8" id="KW-0472">Membrane</keyword>
<dbReference type="Pfam" id="PF00089">
    <property type="entry name" value="Trypsin"/>
    <property type="match status" value="1"/>
</dbReference>
<dbReference type="PRINTS" id="PR00722">
    <property type="entry name" value="CHYMOTRYPSIN"/>
</dbReference>
<sequence>MTKQRIRNYFMHLLRPYNIAVWIVLFCLGVLLIVASQVMPTVFTHNYILAVFFGQAIEEHRLRTLDRFIIFIVGLVVFLLSEAYLAVMIEYMFNMRYEAELSSFEQFAAKNIPLCVSLDHYMILKKIAHKTKLQILLFDQSVPQEADEESVKTMYDPSRAHLVPCSHARWTVSRPYMRSQTDYQYYVIKESIYFRQQTFSVARNSLNQEKMTDYTTRFTEGGFWAHWETLETEYLNRHEELESSGLLTFKSLISLFWILIYGNGLAMVGFLMEITYKCLLLISSSLVGALKPPATKVIGGQEASPGEFPYVVSVQWNFGNGTRAVHFCGGTIVSPGWILTAAHCRETAFDGGWLEVVAGEFDLRREEGFEQRRNASKFLVHESRSPGFVGPYDIALIKLDRPLQLTTNVSTIPLDARNGPMVGFAVLPGWGAVTSTVEPDYPEKLQKVNLPVYPYDACLQYFPLFSPLEESNFCAGELSGSANACHRDSGGPLIQTVDGVETQVGLVSWGAFPCSAYRSPTVITWISKFRDWVRMTIEREESGDHNN</sequence>
<dbReference type="PROSITE" id="PS00134">
    <property type="entry name" value="TRYPSIN_HIS"/>
    <property type="match status" value="1"/>
</dbReference>
<dbReference type="InterPro" id="IPR001254">
    <property type="entry name" value="Trypsin_dom"/>
</dbReference>
<evidence type="ECO:0000259" key="9">
    <source>
        <dbReference type="PROSITE" id="PS50240"/>
    </source>
</evidence>
<evidence type="ECO:0000256" key="7">
    <source>
        <dbReference type="ARBA" id="ARBA00024195"/>
    </source>
</evidence>
<reference evidence="10 11" key="1">
    <citation type="submission" date="2024-05" db="EMBL/GenBank/DDBJ databases">
        <title>Culex pipiens pipiens assembly and annotation.</title>
        <authorList>
            <person name="Alout H."/>
            <person name="Durand T."/>
        </authorList>
    </citation>
    <scope>NUCLEOTIDE SEQUENCE [LARGE SCALE GENOMIC DNA]</scope>
    <source>
        <strain evidence="10">HA-2024</strain>
        <tissue evidence="10">Whole body</tissue>
    </source>
</reference>
<keyword evidence="3" id="KW-0645">Protease</keyword>
<name>A0ABD1CP89_CULPP</name>
<evidence type="ECO:0000256" key="2">
    <source>
        <dbReference type="ARBA" id="ARBA00022525"/>
    </source>
</evidence>
<dbReference type="InterPro" id="IPR018114">
    <property type="entry name" value="TRYPSIN_HIS"/>
</dbReference>
<feature type="domain" description="Peptidase S1" evidence="9">
    <location>
        <begin position="297"/>
        <end position="538"/>
    </location>
</feature>
<keyword evidence="5" id="KW-0720">Serine protease</keyword>
<keyword evidence="8" id="KW-0812">Transmembrane</keyword>
<feature type="transmembrane region" description="Helical" evidence="8">
    <location>
        <begin position="20"/>
        <end position="39"/>
    </location>
</feature>
<evidence type="ECO:0000256" key="1">
    <source>
        <dbReference type="ARBA" id="ARBA00004613"/>
    </source>
</evidence>
<organism evidence="10 11">
    <name type="scientific">Culex pipiens pipiens</name>
    <name type="common">Northern house mosquito</name>
    <dbReference type="NCBI Taxonomy" id="38569"/>
    <lineage>
        <taxon>Eukaryota</taxon>
        <taxon>Metazoa</taxon>
        <taxon>Ecdysozoa</taxon>
        <taxon>Arthropoda</taxon>
        <taxon>Hexapoda</taxon>
        <taxon>Insecta</taxon>
        <taxon>Pterygota</taxon>
        <taxon>Neoptera</taxon>
        <taxon>Endopterygota</taxon>
        <taxon>Diptera</taxon>
        <taxon>Nematocera</taxon>
        <taxon>Culicoidea</taxon>
        <taxon>Culicidae</taxon>
        <taxon>Culicinae</taxon>
        <taxon>Culicini</taxon>
        <taxon>Culex</taxon>
        <taxon>Culex</taxon>
    </lineage>
</organism>
<comment type="caution">
    <text evidence="10">The sequence shown here is derived from an EMBL/GenBank/DDBJ whole genome shotgun (WGS) entry which is preliminary data.</text>
</comment>
<protein>
    <recommendedName>
        <fullName evidence="9">Peptidase S1 domain-containing protein</fullName>
    </recommendedName>
</protein>
<comment type="subcellular location">
    <subcellularLocation>
        <location evidence="1">Secreted</location>
    </subcellularLocation>
</comment>
<dbReference type="InterPro" id="IPR050127">
    <property type="entry name" value="Serine_Proteases_S1"/>
</dbReference>
<comment type="similarity">
    <text evidence="7">Belongs to the peptidase S1 family. CLIP subfamily.</text>
</comment>
<evidence type="ECO:0000256" key="4">
    <source>
        <dbReference type="ARBA" id="ARBA00022801"/>
    </source>
</evidence>
<dbReference type="FunFam" id="2.40.10.10:FF:000068">
    <property type="entry name" value="transmembrane protease serine 2"/>
    <property type="match status" value="1"/>
</dbReference>
<evidence type="ECO:0000256" key="6">
    <source>
        <dbReference type="ARBA" id="ARBA00023157"/>
    </source>
</evidence>
<keyword evidence="8" id="KW-1133">Transmembrane helix</keyword>
<keyword evidence="6" id="KW-1015">Disulfide bond</keyword>
<dbReference type="GO" id="GO:0008236">
    <property type="term" value="F:serine-type peptidase activity"/>
    <property type="evidence" value="ECO:0007669"/>
    <property type="project" value="UniProtKB-KW"/>
</dbReference>
<dbReference type="GO" id="GO:0005576">
    <property type="term" value="C:extracellular region"/>
    <property type="evidence" value="ECO:0007669"/>
    <property type="project" value="UniProtKB-SubCell"/>
</dbReference>
<dbReference type="Gene3D" id="2.40.10.10">
    <property type="entry name" value="Trypsin-like serine proteases"/>
    <property type="match status" value="1"/>
</dbReference>
<dbReference type="Proteomes" id="UP001562425">
    <property type="component" value="Unassembled WGS sequence"/>
</dbReference>
<dbReference type="InterPro" id="IPR043504">
    <property type="entry name" value="Peptidase_S1_PA_chymotrypsin"/>
</dbReference>
<keyword evidence="4" id="KW-0378">Hydrolase</keyword>
<evidence type="ECO:0000256" key="3">
    <source>
        <dbReference type="ARBA" id="ARBA00022670"/>
    </source>
</evidence>
<dbReference type="SMART" id="SM00020">
    <property type="entry name" value="Tryp_SPc"/>
    <property type="match status" value="1"/>
</dbReference>
<dbReference type="EMBL" id="JBEHCU010010439">
    <property type="protein sequence ID" value="KAL1378231.1"/>
    <property type="molecule type" value="Genomic_DNA"/>
</dbReference>
<dbReference type="PANTHER" id="PTHR24264">
    <property type="entry name" value="TRYPSIN-RELATED"/>
    <property type="match status" value="1"/>
</dbReference>
<evidence type="ECO:0000256" key="5">
    <source>
        <dbReference type="ARBA" id="ARBA00022825"/>
    </source>
</evidence>
<keyword evidence="2" id="KW-0964">Secreted</keyword>
<proteinExistence type="inferred from homology"/>
<dbReference type="PANTHER" id="PTHR24264:SF65">
    <property type="entry name" value="SRCR DOMAIN-CONTAINING PROTEIN"/>
    <property type="match status" value="1"/>
</dbReference>
<dbReference type="PROSITE" id="PS50240">
    <property type="entry name" value="TRYPSIN_DOM"/>
    <property type="match status" value="1"/>
</dbReference>
<keyword evidence="11" id="KW-1185">Reference proteome</keyword>
<dbReference type="SUPFAM" id="SSF50494">
    <property type="entry name" value="Trypsin-like serine proteases"/>
    <property type="match status" value="1"/>
</dbReference>
<dbReference type="InterPro" id="IPR001314">
    <property type="entry name" value="Peptidase_S1A"/>
</dbReference>
<accession>A0ABD1CP89</accession>
<evidence type="ECO:0000256" key="8">
    <source>
        <dbReference type="SAM" id="Phobius"/>
    </source>
</evidence>
<gene>
    <name evidence="10" type="ORF">pipiens_015723</name>
</gene>
<feature type="transmembrane region" description="Helical" evidence="8">
    <location>
        <begin position="252"/>
        <end position="272"/>
    </location>
</feature>
<dbReference type="CDD" id="cd00190">
    <property type="entry name" value="Tryp_SPc"/>
    <property type="match status" value="1"/>
</dbReference>
<feature type="transmembrane region" description="Helical" evidence="8">
    <location>
        <begin position="68"/>
        <end position="87"/>
    </location>
</feature>
<dbReference type="InterPro" id="IPR009003">
    <property type="entry name" value="Peptidase_S1_PA"/>
</dbReference>
<evidence type="ECO:0000313" key="11">
    <source>
        <dbReference type="Proteomes" id="UP001562425"/>
    </source>
</evidence>
<dbReference type="AlphaFoldDB" id="A0ABD1CP89"/>
<dbReference type="GO" id="GO:0006508">
    <property type="term" value="P:proteolysis"/>
    <property type="evidence" value="ECO:0007669"/>
    <property type="project" value="UniProtKB-KW"/>
</dbReference>
<evidence type="ECO:0000313" key="10">
    <source>
        <dbReference type="EMBL" id="KAL1378231.1"/>
    </source>
</evidence>